<keyword evidence="1" id="KW-0378">Hydrolase</keyword>
<gene>
    <name evidence="1" type="ORF">SAMN06297397_2401</name>
</gene>
<protein>
    <submittedName>
        <fullName evidence="1">Transcription-repair coupling factor (Superfamily II helicase)</fullName>
    </submittedName>
</protein>
<name>A0AC61PNG5_9FIRM</name>
<keyword evidence="1" id="KW-0067">ATP-binding</keyword>
<dbReference type="EMBL" id="FWXZ01000005">
    <property type="protein sequence ID" value="SMC76765.1"/>
    <property type="molecule type" value="Genomic_DNA"/>
</dbReference>
<evidence type="ECO:0000313" key="2">
    <source>
        <dbReference type="Proteomes" id="UP000192328"/>
    </source>
</evidence>
<evidence type="ECO:0000313" key="1">
    <source>
        <dbReference type="EMBL" id="SMC76765.1"/>
    </source>
</evidence>
<dbReference type="Proteomes" id="UP000192328">
    <property type="component" value="Unassembled WGS sequence"/>
</dbReference>
<keyword evidence="2" id="KW-1185">Reference proteome</keyword>
<keyword evidence="1" id="KW-0347">Helicase</keyword>
<reference evidence="1" key="1">
    <citation type="submission" date="2017-04" db="EMBL/GenBank/DDBJ databases">
        <authorList>
            <person name="Varghese N."/>
            <person name="Submissions S."/>
        </authorList>
    </citation>
    <scope>NUCLEOTIDE SEQUENCE</scope>
    <source>
        <strain evidence="1">WTE2008</strain>
    </source>
</reference>
<keyword evidence="1" id="KW-0547">Nucleotide-binding</keyword>
<sequence length="1216" mass="136161">MGTNILSSITVPGLETLLSTEPGKATAVAGVNQTLAAVIACLAAEKGKKTLLVADNDLKAARAADDIRQLTGDGCCLPGGEIDLTRAAGSLESSWRRLEALAAVSEGKVKILCAGAEALAQRMGRPEPFRKLSLTLKPGDVFPPADLARRLSRMGYDRVGMVEGKGQFAQRGSIVDVYPPALSQGLRIEFFDDEVDGIREFDCISQRSLGDAEKAVLTPACEALLEEKEYTEAARRMREAIDDLPGADTGKEMLFDDLPPLPDDDDDADLFDKAVAPKIREKQYQEQKELEADRRMERLREDAEQLEQGLPFRRMRAWLPVLTDKTATVCDWFKPDLVLLCEPDRLRNRIEERMQGFAEDLQSAMTRHEAVAAQENLMKDWDTVRKELSGYPQGLLTEILLGLGGIRPEKTITVEATGLQGYGGQMRALKNDMALWRENGYRIYLLSGGSSRGKRLEENLKELNEKTRLAEHFSGAKPGEAVILPITLSGGFVIRGGKDIPGTAVVSDADIWGEGYRRSKSRKHSGERISTFTDLKVGDYVVHEDHGVGIYQGITRIQSEGSWHDYLLIHYGGNDKLYVPVEQLERVQRYIGNPNQAPKLNKLGGGEWARQKGKVKESLKSLAFDLKALYAERSQNTGHAFGPDTAWQREFEDEFPWELTPDQAQSVQEIREDMESDRNMDRLLCGDVGYGKTEVSLRAAFKAIADNKQVALLAPTTILVQQHYNTIVKRFRHTGARVDFLSRFRTAAEQRDVLAKLAIGDIDLIVGTHRLLGKDVKFKDLGLLIVDEEQRFGVAHKEVIKNMKRQVDVLTLSATPIPRTLHMSMTGIRDMSVLETPPEERIPVQTVVTEYSDALIRDAILRELGRGGQVYFLYNRVRSIGSFYERLRALVPEARVGVAHGQMREHQLEDVMMDFYNGTYDVLLCTTIIENGLDVPNANTLIVYDAERFGLSQLYQLRGRVGRSNRQAYAYFTVRPDHILTETAQQRLTAIREFTEFGAGFRIAMRDLEIRGAGNILGPEQHGHLATVGYDMYCKLMEETLNEVQGRQTTRELETRVDLRVDAFLPSDYVAEEKQRMEMYKRIASVVTDEDRADVTDELIDRYGDLPPAAETLLDVSQLRALCNRLGVSQVTRGKEGLIMKLDERYVPDPACLLQAISETDGRLALSARAPAKMILKAPTLQEGEMLQEALKVTRKLVKRIAELEETKNQESVKEQ</sequence>
<proteinExistence type="predicted"/>
<organism evidence="1 2">
    <name type="scientific">Aristaeella lactis</name>
    <dbReference type="NCBI Taxonomy" id="3046383"/>
    <lineage>
        <taxon>Bacteria</taxon>
        <taxon>Bacillati</taxon>
        <taxon>Bacillota</taxon>
        <taxon>Clostridia</taxon>
        <taxon>Eubacteriales</taxon>
        <taxon>Aristaeellaceae</taxon>
        <taxon>Aristaeella</taxon>
    </lineage>
</organism>
<comment type="caution">
    <text evidence="1">The sequence shown here is derived from an EMBL/GenBank/DDBJ whole genome shotgun (WGS) entry which is preliminary data.</text>
</comment>
<accession>A0AC61PNG5</accession>